<keyword evidence="2" id="KW-1185">Reference proteome</keyword>
<organism evidence="1 2">
    <name type="scientific">Echinococcus granulosus</name>
    <name type="common">Hydatid tapeworm</name>
    <dbReference type="NCBI Taxonomy" id="6210"/>
    <lineage>
        <taxon>Eukaryota</taxon>
        <taxon>Metazoa</taxon>
        <taxon>Spiralia</taxon>
        <taxon>Lophotrochozoa</taxon>
        <taxon>Platyhelminthes</taxon>
        <taxon>Cestoda</taxon>
        <taxon>Eucestoda</taxon>
        <taxon>Cyclophyllidea</taxon>
        <taxon>Taeniidae</taxon>
        <taxon>Echinococcus</taxon>
        <taxon>Echinococcus granulosus group</taxon>
    </lineage>
</organism>
<dbReference type="GeneID" id="36337650"/>
<gene>
    <name evidence="1" type="ORF">EGR_01935</name>
</gene>
<dbReference type="CTD" id="36337650"/>
<dbReference type="RefSeq" id="XP_024354327.1">
    <property type="nucleotide sequence ID" value="XM_024491184.1"/>
</dbReference>
<protein>
    <submittedName>
        <fullName evidence="1">Uncharacterized protein</fullName>
    </submittedName>
</protein>
<name>W6UR08_ECHGR</name>
<comment type="caution">
    <text evidence="1">The sequence shown here is derived from an EMBL/GenBank/DDBJ whole genome shotgun (WGS) entry which is preliminary data.</text>
</comment>
<dbReference type="KEGG" id="egl:EGR_01935"/>
<reference evidence="1 2" key="1">
    <citation type="journal article" date="2013" name="Nat. Genet.">
        <title>The genome of the hydatid tapeworm Echinococcus granulosus.</title>
        <authorList>
            <person name="Zheng H."/>
            <person name="Zhang W."/>
            <person name="Zhang L."/>
            <person name="Zhang Z."/>
            <person name="Li J."/>
            <person name="Lu G."/>
            <person name="Zhu Y."/>
            <person name="Wang Y."/>
            <person name="Huang Y."/>
            <person name="Liu J."/>
            <person name="Kang H."/>
            <person name="Chen J."/>
            <person name="Wang L."/>
            <person name="Chen A."/>
            <person name="Yu S."/>
            <person name="Gao Z."/>
            <person name="Jin L."/>
            <person name="Gu W."/>
            <person name="Wang Z."/>
            <person name="Zhao L."/>
            <person name="Shi B."/>
            <person name="Wen H."/>
            <person name="Lin R."/>
            <person name="Jones M.K."/>
            <person name="Brejova B."/>
            <person name="Vinar T."/>
            <person name="Zhao G."/>
            <person name="McManus D.P."/>
            <person name="Chen Z."/>
            <person name="Zhou Y."/>
            <person name="Wang S."/>
        </authorList>
    </citation>
    <scope>NUCLEOTIDE SEQUENCE [LARGE SCALE GENOMIC DNA]</scope>
</reference>
<evidence type="ECO:0000313" key="1">
    <source>
        <dbReference type="EMBL" id="EUB63131.1"/>
    </source>
</evidence>
<dbReference type="EMBL" id="APAU02000008">
    <property type="protein sequence ID" value="EUB63131.1"/>
    <property type="molecule type" value="Genomic_DNA"/>
</dbReference>
<proteinExistence type="predicted"/>
<sequence>MCIERDRKTSIKDEEELQKKDNDIKISECKWNIEKVRYSGEYTPRPLGYHLHYLASPLSTFLQLLSSTLFHARSEMMKRGRNVLFMISSNGVSDIYEVTMDLITEKSKRL</sequence>
<dbReference type="AlphaFoldDB" id="W6UR08"/>
<accession>W6UR08</accession>
<dbReference type="Proteomes" id="UP000019149">
    <property type="component" value="Unassembled WGS sequence"/>
</dbReference>
<evidence type="ECO:0000313" key="2">
    <source>
        <dbReference type="Proteomes" id="UP000019149"/>
    </source>
</evidence>